<accession>A0A443J3F8</accession>
<evidence type="ECO:0000256" key="5">
    <source>
        <dbReference type="SAM" id="Phobius"/>
    </source>
</evidence>
<gene>
    <name evidence="7" type="ORF">D2T33_02640</name>
</gene>
<reference evidence="7 8" key="2">
    <citation type="submission" date="2019-01" db="EMBL/GenBank/DDBJ databases">
        <authorList>
            <person name="Li Y."/>
        </authorList>
    </citation>
    <scope>NUCLEOTIDE SEQUENCE [LARGE SCALE GENOMIC DNA]</scope>
    <source>
        <strain evidence="7 8">2D-5</strain>
    </source>
</reference>
<name>A0A443J3F8_9RHOB</name>
<comment type="caution">
    <text evidence="7">The sequence shown here is derived from an EMBL/GenBank/DDBJ whole genome shotgun (WGS) entry which is preliminary data.</text>
</comment>
<dbReference type="InterPro" id="IPR049453">
    <property type="entry name" value="Memb_transporter_dom"/>
</dbReference>
<sequence length="356" mass="37386">MSGAIFQGKWRRLRDRATAATQDAAASAIAVGLSWLLARWLAGHERPMFAVVTAVICLAPGLPNHGRQAISMLMGVFTGIAVGELSLLLPIGDSLGATSLRLTGVTFLAIVLASLWGQSAVTVIQAGVSALMVLTMGPVAAGPERLIDVLIGTAVGLFFSQVLLTPDPLKMLETGARSLLSELAQGMLLAEKAVRTGDVKQAQQAAQQLGAARVKLMALDGGISLARDSAHWTLRGWRAGPKVAELAARYDRHAARIYAQGLILGDELYHALRDEPGKAPAPIADLLHLAANNLADPDHAHPMDKGRLAEIVSVIDPKAEHWRAVATQAVALSAAGRQLLALPAEARSAARANSPK</sequence>
<protein>
    <submittedName>
        <fullName evidence="7">Aromatic acid exporter family protein</fullName>
    </submittedName>
</protein>
<dbReference type="RefSeq" id="WP_128268732.1">
    <property type="nucleotide sequence ID" value="NZ_SAUW01000002.1"/>
</dbReference>
<dbReference type="EMBL" id="SAUW01000002">
    <property type="protein sequence ID" value="RWR14866.1"/>
    <property type="molecule type" value="Genomic_DNA"/>
</dbReference>
<evidence type="ECO:0000259" key="6">
    <source>
        <dbReference type="Pfam" id="PF13515"/>
    </source>
</evidence>
<keyword evidence="4 5" id="KW-0472">Membrane</keyword>
<feature type="transmembrane region" description="Helical" evidence="5">
    <location>
        <begin position="20"/>
        <end position="41"/>
    </location>
</feature>
<evidence type="ECO:0000313" key="8">
    <source>
        <dbReference type="Proteomes" id="UP000285710"/>
    </source>
</evidence>
<organism evidence="7 8">
    <name type="scientific">Paenirhodobacter populi</name>
    <dbReference type="NCBI Taxonomy" id="2306993"/>
    <lineage>
        <taxon>Bacteria</taxon>
        <taxon>Pseudomonadati</taxon>
        <taxon>Pseudomonadota</taxon>
        <taxon>Alphaproteobacteria</taxon>
        <taxon>Rhodobacterales</taxon>
        <taxon>Rhodobacter group</taxon>
        <taxon>Paenirhodobacter</taxon>
    </lineage>
</organism>
<feature type="transmembrane region" description="Helical" evidence="5">
    <location>
        <begin position="70"/>
        <end position="92"/>
    </location>
</feature>
<keyword evidence="8" id="KW-1185">Reference proteome</keyword>
<dbReference type="AlphaFoldDB" id="A0A443J3F8"/>
<comment type="subcellular location">
    <subcellularLocation>
        <location evidence="1">Membrane</location>
        <topology evidence="1">Multi-pass membrane protein</topology>
    </subcellularLocation>
</comment>
<evidence type="ECO:0000256" key="4">
    <source>
        <dbReference type="ARBA" id="ARBA00023136"/>
    </source>
</evidence>
<evidence type="ECO:0000256" key="3">
    <source>
        <dbReference type="ARBA" id="ARBA00022989"/>
    </source>
</evidence>
<feature type="transmembrane region" description="Helical" evidence="5">
    <location>
        <begin position="104"/>
        <end position="134"/>
    </location>
</feature>
<keyword evidence="2 5" id="KW-0812">Transmembrane</keyword>
<dbReference type="Proteomes" id="UP000285710">
    <property type="component" value="Unassembled WGS sequence"/>
</dbReference>
<evidence type="ECO:0000256" key="1">
    <source>
        <dbReference type="ARBA" id="ARBA00004141"/>
    </source>
</evidence>
<proteinExistence type="predicted"/>
<feature type="domain" description="Integral membrane bound transporter" evidence="6">
    <location>
        <begin position="34"/>
        <end position="159"/>
    </location>
</feature>
<evidence type="ECO:0000256" key="2">
    <source>
        <dbReference type="ARBA" id="ARBA00022692"/>
    </source>
</evidence>
<keyword evidence="3 5" id="KW-1133">Transmembrane helix</keyword>
<evidence type="ECO:0000313" key="7">
    <source>
        <dbReference type="EMBL" id="RWR14866.1"/>
    </source>
</evidence>
<dbReference type="GO" id="GO:0016020">
    <property type="term" value="C:membrane"/>
    <property type="evidence" value="ECO:0007669"/>
    <property type="project" value="UniProtKB-SubCell"/>
</dbReference>
<dbReference type="Pfam" id="PF13515">
    <property type="entry name" value="FUSC_2"/>
    <property type="match status" value="1"/>
</dbReference>
<reference evidence="7 8" key="1">
    <citation type="submission" date="2019-01" db="EMBL/GenBank/DDBJ databases">
        <title>Sinorhodobacter populi sp. nov. isolated from the symptomatic bark tissue of Populus euramericana canker.</title>
        <authorList>
            <person name="Xu G."/>
        </authorList>
    </citation>
    <scope>NUCLEOTIDE SEQUENCE [LARGE SCALE GENOMIC DNA]</scope>
    <source>
        <strain evidence="7 8">2D-5</strain>
    </source>
</reference>